<dbReference type="STRING" id="1189325.SAMN04488119_10928"/>
<protein>
    <submittedName>
        <fullName evidence="1">Uncharacterized protein</fullName>
    </submittedName>
</protein>
<dbReference type="EMBL" id="FRDL01000009">
    <property type="protein sequence ID" value="SHN73745.1"/>
    <property type="molecule type" value="Genomic_DNA"/>
</dbReference>
<accession>A0A1M7TSQ2</accession>
<dbReference type="AlphaFoldDB" id="A0A1M7TSQ2"/>
<organism evidence="1 2">
    <name type="scientific">Oceanicella actignis</name>
    <dbReference type="NCBI Taxonomy" id="1189325"/>
    <lineage>
        <taxon>Bacteria</taxon>
        <taxon>Pseudomonadati</taxon>
        <taxon>Pseudomonadota</taxon>
        <taxon>Alphaproteobacteria</taxon>
        <taxon>Rhodobacterales</taxon>
        <taxon>Paracoccaceae</taxon>
        <taxon>Oceanicella</taxon>
    </lineage>
</organism>
<proteinExistence type="predicted"/>
<name>A0A1M7TSQ2_9RHOB</name>
<dbReference type="Proteomes" id="UP000184066">
    <property type="component" value="Unassembled WGS sequence"/>
</dbReference>
<dbReference type="OrthoDB" id="9814092at2"/>
<gene>
    <name evidence="1" type="ORF">SAMN05216200_10994</name>
</gene>
<dbReference type="RefSeq" id="WP_072748040.1">
    <property type="nucleotide sequence ID" value="NZ_FOHL01000009.1"/>
</dbReference>
<sequence>MPTLSPAPSSLGVFSPALGPWFQRSASDDADLSALPAPGRDLSAARDLPAGAIWNAPAAGLLSFHVVAQPRQAALAGLRAAEGGPAFATGAPVLLFRLLPQVAERLGALSQAAPRPDSPAATTGNQRTRPVIAALALELPADMARLPALRQLLPDNGPADLKAVVDGLSDDDARAAWLGLRSSGGALSDAERPATILRRPEKDERRLLENAGAAVAGAKLWAFTRGGRAFDPGAVAAIWAWLAGVAWDNLWAASDVARQRTAATADARTALLVNAHQGPLAPHLKARLSLSGLTAVDGSDVLFGVGAGAAVRLSAAASADLDEAPIPLVAPLPSGPYAAPDAAAPFAGWSAPGALSRDFLRVAAMDVERHLTGLGREAGSPQADPRLRVGAARNTADPLFLPSADALAAEVMASFAAPGAQVDFMAPELDRDYGPQTPAPLAAVDPFAAAHDDPVATVYAIKGSGRQSGATAEGQSVALRFAGSVPPGAWLRAWPHGRDAQTGRRWRMTGGAALADADGNALLVLPLPDGEAGAGAAPVAFSYDLMIVAAQGARLFADRRAERPPVAAGAPANVASLGAAALFCPETARAPSPGAAEIAPGHTLIAVNGALEDGDFSAVDMTSLRPEDLSASLPNRADADDRLVTRAPAFVQTPPGDLPAERSPGGPERVHDGDFHAPARGQELFDFAAFDRAGGRGVIGAAAGRRLWHEAPPAALGHPGVNAAPEIHAEGLALAGPAADILRLLMRERRPADISEFVSQMGLPFTPAPAPTDPGPWTAVLETAARGTHGGQLFSLIPETFAPGAVWSQIKSQIDAALATLPGGLSVDGIVDRAAFDDDTAAAAFDRVLHKRRNGAQGFARAAMAAIARAEDLVWLQTPALDAERWAAPAGDPLGDVALLEALKTRLHENPALNAVLVLPARHLPDRNARLEEVRKAAVQAALHELAAVAEARVAWVSPPGGPGRPFHSAATTLIVDDAVMFSGAAHAWRRGLVFDSALTGAVFDQNLDFGRPRAVIAARRQLASAMLGIAPDLTPLTGAGLVAALKAQARGGGFGRADTLAYAPGPDATPAPDREIWNPAPSAAQAWTAALAALTGDLRDAFENGVR</sequence>
<reference evidence="1 2" key="1">
    <citation type="submission" date="2016-12" db="EMBL/GenBank/DDBJ databases">
        <authorList>
            <person name="Song W.-J."/>
            <person name="Kurnit D.M."/>
        </authorList>
    </citation>
    <scope>NUCLEOTIDE SEQUENCE [LARGE SCALE GENOMIC DNA]</scope>
    <source>
        <strain evidence="1 2">CGMCC 1.10808</strain>
    </source>
</reference>
<evidence type="ECO:0000313" key="2">
    <source>
        <dbReference type="Proteomes" id="UP000184066"/>
    </source>
</evidence>
<keyword evidence="2" id="KW-1185">Reference proteome</keyword>
<evidence type="ECO:0000313" key="1">
    <source>
        <dbReference type="EMBL" id="SHN73745.1"/>
    </source>
</evidence>